<protein>
    <submittedName>
        <fullName evidence="1">Lipoprotein</fullName>
    </submittedName>
</protein>
<dbReference type="EMBL" id="JAEILM010000075">
    <property type="protein sequence ID" value="MBI6635247.1"/>
    <property type="molecule type" value="Genomic_DNA"/>
</dbReference>
<evidence type="ECO:0000313" key="1">
    <source>
        <dbReference type="EMBL" id="KRP69651.1"/>
    </source>
</evidence>
<dbReference type="Proteomes" id="UP000607562">
    <property type="component" value="Unassembled WGS sequence"/>
</dbReference>
<comment type="caution">
    <text evidence="1">The sequence shown here is derived from an EMBL/GenBank/DDBJ whole genome shotgun (WGS) entry which is preliminary data.</text>
</comment>
<organism evidence="1 3">
    <name type="scientific">Pseudomonas paralactis</name>
    <dbReference type="NCBI Taxonomy" id="1615673"/>
    <lineage>
        <taxon>Bacteria</taxon>
        <taxon>Pseudomonadati</taxon>
        <taxon>Pseudomonadota</taxon>
        <taxon>Gammaproteobacteria</taxon>
        <taxon>Pseudomonadales</taxon>
        <taxon>Pseudomonadaceae</taxon>
        <taxon>Pseudomonas</taxon>
    </lineage>
</organism>
<accession>A0A0R3AG67</accession>
<dbReference type="PATRIC" id="fig|1615673.3.peg.83"/>
<evidence type="ECO:0000313" key="3">
    <source>
        <dbReference type="Proteomes" id="UP000050852"/>
    </source>
</evidence>
<gene>
    <name evidence="1" type="ORF">TX23_22420</name>
    <name evidence="2" type="ORF">YA0871_21540</name>
</gene>
<dbReference type="Pfam" id="PF13992">
    <property type="entry name" value="YecR"/>
    <property type="match status" value="1"/>
</dbReference>
<dbReference type="Proteomes" id="UP000050852">
    <property type="component" value="Unassembled WGS sequence"/>
</dbReference>
<sequence>MKSVIVAIALPLIAGCATPKYWEATGGNPSDGLVQLSYVHTPFEYGQIRASQGLAIATGRCQFWDYQRAEPAGKEKSECRTMGPFHCLETTVTQDYRCLQ</sequence>
<dbReference type="InterPro" id="IPR025731">
    <property type="entry name" value="YecR-like"/>
</dbReference>
<reference evidence="2 4" key="2">
    <citation type="submission" date="2020-12" db="EMBL/GenBank/DDBJ databases">
        <title>Comparative genomic insights into the epidemiology and virulence of plant pathogenic Pseudomonads from Turkey.</title>
        <authorList>
            <person name="Dillon M."/>
            <person name="Ruiz-Bedoya T."/>
            <person name="Bendalovic-Torma C."/>
            <person name="Guttman K.M."/>
            <person name="Kwak H."/>
            <person name="Middleton M.A."/>
            <person name="Wang P.W."/>
            <person name="Horuz S."/>
            <person name="Aysan Y."/>
            <person name="Guttman D.S."/>
        </authorList>
    </citation>
    <scope>NUCLEOTIDE SEQUENCE [LARGE SCALE GENOMIC DNA]</scope>
    <source>
        <strain evidence="2 4">Marul_2_1</strain>
    </source>
</reference>
<dbReference type="RefSeq" id="WP_057704065.1">
    <property type="nucleotide sequence ID" value="NZ_JAEILM010000075.1"/>
</dbReference>
<name>A0A0R3AG67_9PSED</name>
<dbReference type="PROSITE" id="PS51257">
    <property type="entry name" value="PROKAR_LIPOPROTEIN"/>
    <property type="match status" value="1"/>
</dbReference>
<proteinExistence type="predicted"/>
<dbReference type="EMBL" id="JYLN01000010">
    <property type="protein sequence ID" value="KRP69651.1"/>
    <property type="molecule type" value="Genomic_DNA"/>
</dbReference>
<dbReference type="OrthoDB" id="8607336at2"/>
<keyword evidence="1" id="KW-0449">Lipoprotein</keyword>
<evidence type="ECO:0000313" key="2">
    <source>
        <dbReference type="EMBL" id="MBI6635247.1"/>
    </source>
</evidence>
<reference evidence="1 3" key="1">
    <citation type="submission" date="2015-02" db="EMBL/GenBank/DDBJ databases">
        <title>Two Pseudomonas sp. nov., isolated from raw milk.</title>
        <authorList>
            <person name="Wenning M."/>
            <person name="von Neubeck M."/>
            <person name="Huptas C."/>
            <person name="Scherer S."/>
        </authorList>
    </citation>
    <scope>NUCLEOTIDE SEQUENCE [LARGE SCALE GENOMIC DNA]</scope>
    <source>
        <strain evidence="1 3">DSM 29164</strain>
    </source>
</reference>
<evidence type="ECO:0000313" key="4">
    <source>
        <dbReference type="Proteomes" id="UP000607562"/>
    </source>
</evidence>
<keyword evidence="4" id="KW-1185">Reference proteome</keyword>
<dbReference type="AlphaFoldDB" id="A0A0R3AG67"/>